<feature type="compositionally biased region" description="Low complexity" evidence="1">
    <location>
        <begin position="519"/>
        <end position="533"/>
    </location>
</feature>
<dbReference type="EMBL" id="CVQH01000001">
    <property type="protein sequence ID" value="CRJ80257.1"/>
    <property type="molecule type" value="Genomic_DNA"/>
</dbReference>
<dbReference type="Gene3D" id="1.20.140.50">
    <property type="entry name" value="alix/aip1 like domains"/>
    <property type="match status" value="1"/>
</dbReference>
<name>A0A0G4KD21_VERLO</name>
<keyword evidence="4" id="KW-1185">Reference proteome</keyword>
<feature type="compositionally biased region" description="Polar residues" evidence="1">
    <location>
        <begin position="461"/>
        <end position="471"/>
    </location>
</feature>
<dbReference type="STRING" id="100787.A0A0G4KD21"/>
<dbReference type="CDD" id="cd05120">
    <property type="entry name" value="APH_ChoK_like"/>
    <property type="match status" value="1"/>
</dbReference>
<dbReference type="AlphaFoldDB" id="A0A0G4KD21"/>
<feature type="compositionally biased region" description="Gly residues" evidence="1">
    <location>
        <begin position="509"/>
        <end position="518"/>
    </location>
</feature>
<evidence type="ECO:0000259" key="2">
    <source>
        <dbReference type="Pfam" id="PF13949"/>
    </source>
</evidence>
<dbReference type="SUPFAM" id="SSF56112">
    <property type="entry name" value="Protein kinase-like (PK-like)"/>
    <property type="match status" value="1"/>
</dbReference>
<proteinExistence type="predicted"/>
<evidence type="ECO:0000313" key="3">
    <source>
        <dbReference type="EMBL" id="CRJ80257.1"/>
    </source>
</evidence>
<gene>
    <name evidence="3" type="ORF">BN1708_000200</name>
</gene>
<dbReference type="GO" id="GO:0005768">
    <property type="term" value="C:endosome"/>
    <property type="evidence" value="ECO:0007669"/>
    <property type="project" value="TreeGrafter"/>
</dbReference>
<evidence type="ECO:0000313" key="4">
    <source>
        <dbReference type="Proteomes" id="UP000044602"/>
    </source>
</evidence>
<feature type="compositionally biased region" description="Polar residues" evidence="1">
    <location>
        <begin position="424"/>
        <end position="452"/>
    </location>
</feature>
<reference evidence="3 4" key="1">
    <citation type="submission" date="2015-05" db="EMBL/GenBank/DDBJ databases">
        <authorList>
            <person name="Wang D.B."/>
            <person name="Wang M."/>
        </authorList>
    </citation>
    <scope>NUCLEOTIDE SEQUENCE [LARGE SCALE GENOMIC DNA]</scope>
    <source>
        <strain evidence="3">VL1</strain>
    </source>
</reference>
<dbReference type="InterPro" id="IPR011009">
    <property type="entry name" value="Kinase-like_dom_sf"/>
</dbReference>
<feature type="region of interest" description="Disordered" evidence="1">
    <location>
        <begin position="419"/>
        <end position="551"/>
    </location>
</feature>
<dbReference type="PANTHER" id="PTHR23030:SF39">
    <property type="entry name" value="PROGRAMMED CELL DEATH 6-INTERACTING PROTEIN"/>
    <property type="match status" value="1"/>
</dbReference>
<organism evidence="3 4">
    <name type="scientific">Verticillium longisporum</name>
    <name type="common">Verticillium dahliae var. longisporum</name>
    <dbReference type="NCBI Taxonomy" id="100787"/>
    <lineage>
        <taxon>Eukaryota</taxon>
        <taxon>Fungi</taxon>
        <taxon>Dikarya</taxon>
        <taxon>Ascomycota</taxon>
        <taxon>Pezizomycotina</taxon>
        <taxon>Sordariomycetes</taxon>
        <taxon>Hypocreomycetidae</taxon>
        <taxon>Glomerellales</taxon>
        <taxon>Plectosphaerellaceae</taxon>
        <taxon>Verticillium</taxon>
    </lineage>
</organism>
<dbReference type="Pfam" id="PF13949">
    <property type="entry name" value="ALIX_LYPXL_bnd"/>
    <property type="match status" value="1"/>
</dbReference>
<protein>
    <recommendedName>
        <fullName evidence="2">ALIX V-shaped domain-containing protein</fullName>
    </recommendedName>
</protein>
<feature type="domain" description="ALIX V-shaped" evidence="2">
    <location>
        <begin position="183"/>
        <end position="407"/>
    </location>
</feature>
<dbReference type="InterPro" id="IPR025304">
    <property type="entry name" value="ALIX_V_dom"/>
</dbReference>
<sequence length="551" mass="62632">MTAKQEEQDEGCFATTFERKYYSRNGAFVKRSLQPREFRTGYRGLHIPRLNKERLMNEAESLRFIRSHTDIPVPTVYCDFQDDEAYYLITEYVEGVGMSELAEDQKATVREELQQNVVVNPETLRINAIVDWEYAGFFPPRFEWPFFNRLGPSVAIHDEIDDASSILEFLTSQRFIHSPCVCSQVAEIDGYFASSTSSDEVVRDKFGQTQDLLELLSASDRVLMDYVPSSRRMDIAEPLKPVIGRLRGAYNDVLRLESRRRKKVEALRDKCRNDDIKPEILKEAARLERTYPTTAIAPAHFEDFFERRLDKLYEPELEAVEKEDAEQERMMTEIERVNREFESQRKSSIGGNREREQALQRLDNAYYKYKEIVNHLDVGRKFYNDLSKVVGQNFRDPVKVWVSERRIDAKSLEEELSMPPLGSLSMNRTPVASPPVSSYQAEQQQHANSYFGSNAGPAANTHAQRQHQQVHSPPAEAHVQSWAGSTVEPQQPQPVPPVSNMWTPDMGIRFGGPAGGHGAAAPAGAGQHANPQGPRQPSGGTWDPNSGIRFG</sequence>
<evidence type="ECO:0000256" key="1">
    <source>
        <dbReference type="SAM" id="MobiDB-lite"/>
    </source>
</evidence>
<dbReference type="PANTHER" id="PTHR23030">
    <property type="entry name" value="PCD6 INTERACTING PROTEIN-RELATED"/>
    <property type="match status" value="1"/>
</dbReference>
<dbReference type="Proteomes" id="UP000044602">
    <property type="component" value="Unassembled WGS sequence"/>
</dbReference>
<accession>A0A0G4KD21</accession>